<evidence type="ECO:0000313" key="1">
    <source>
        <dbReference type="EMBL" id="KAA8623980.1"/>
    </source>
</evidence>
<accession>A0A8S8ZBJ9</accession>
<dbReference type="EMBL" id="NMPR01000282">
    <property type="protein sequence ID" value="KAA8623980.1"/>
    <property type="molecule type" value="Genomic_DNA"/>
</dbReference>
<evidence type="ECO:0000313" key="2">
    <source>
        <dbReference type="Proteomes" id="UP000433876"/>
    </source>
</evidence>
<name>A0A8S8ZBJ9_SORMA</name>
<protein>
    <recommendedName>
        <fullName evidence="3">Kelch repeat protein</fullName>
    </recommendedName>
</protein>
<organism evidence="1 2">
    <name type="scientific">Sordaria macrospora</name>
    <dbReference type="NCBI Taxonomy" id="5147"/>
    <lineage>
        <taxon>Eukaryota</taxon>
        <taxon>Fungi</taxon>
        <taxon>Dikarya</taxon>
        <taxon>Ascomycota</taxon>
        <taxon>Pezizomycotina</taxon>
        <taxon>Sordariomycetes</taxon>
        <taxon>Sordariomycetidae</taxon>
        <taxon>Sordariales</taxon>
        <taxon>Sordariaceae</taxon>
        <taxon>Sordaria</taxon>
    </lineage>
</organism>
<reference evidence="1 2" key="1">
    <citation type="submission" date="2017-07" db="EMBL/GenBank/DDBJ databases">
        <title>Genome sequence of the Sordaria macrospora wild type strain R19027.</title>
        <authorList>
            <person name="Nowrousian M."/>
            <person name="Teichert I."/>
            <person name="Kueck U."/>
        </authorList>
    </citation>
    <scope>NUCLEOTIDE SEQUENCE [LARGE SCALE GENOMIC DNA]</scope>
    <source>
        <strain evidence="1 2">R19027</strain>
        <tissue evidence="1">Mycelium</tissue>
    </source>
</reference>
<sequence>MTLHTLDVPDEVPQVAMGALWSDNIDRLFLFGGQYFNSSAGAPSTVETVWSCIESTQSWENVVQNSPPLRLACGASVSVPETRKTYWMGGWADNSTTYEMRNRTYQQQLIEFDMETYNFSYYDAPGGFGNQRTSGGLVYLPYGKKGVLIAMGGSLCTSEDCHPVPGYHPLSQVTVFDLASERIYSQETTTGKGDPTTKGWWWPEGRADFCIVTVPSYDETVHAIYVWGGMVGPDGNGSDNLWVLSIPQFVWVEFYNGPLGRFGATCQVAHERFMMSSGGERQFGSNFGCSGPDHCSERMVGWVGRTLAVFEW</sequence>
<proteinExistence type="predicted"/>
<dbReference type="Proteomes" id="UP000433876">
    <property type="component" value="Unassembled WGS sequence"/>
</dbReference>
<gene>
    <name evidence="1" type="ORF">SMACR_09084</name>
</gene>
<evidence type="ECO:0008006" key="3">
    <source>
        <dbReference type="Google" id="ProtNLM"/>
    </source>
</evidence>
<comment type="caution">
    <text evidence="1">The sequence shown here is derived from an EMBL/GenBank/DDBJ whole genome shotgun (WGS) entry which is preliminary data.</text>
</comment>
<dbReference type="InterPro" id="IPR015915">
    <property type="entry name" value="Kelch-typ_b-propeller"/>
</dbReference>
<dbReference type="SUPFAM" id="SSF50965">
    <property type="entry name" value="Galactose oxidase, central domain"/>
    <property type="match status" value="1"/>
</dbReference>
<dbReference type="AlphaFoldDB" id="A0A8S8ZBJ9"/>
<dbReference type="OMA" id="PRRPNWG"/>
<dbReference type="InterPro" id="IPR011043">
    <property type="entry name" value="Gal_Oxase/kelch_b-propeller"/>
</dbReference>
<dbReference type="Gene3D" id="2.120.10.80">
    <property type="entry name" value="Kelch-type beta propeller"/>
    <property type="match status" value="2"/>
</dbReference>
<dbReference type="VEuPathDB" id="FungiDB:SMAC_09084"/>